<comment type="caution">
    <text evidence="1">The sequence shown here is derived from an EMBL/GenBank/DDBJ whole genome shotgun (WGS) entry which is preliminary data.</text>
</comment>
<accession>A0A2H3L005</accession>
<proteinExistence type="predicted"/>
<evidence type="ECO:0000313" key="1">
    <source>
        <dbReference type="EMBL" id="PDS25613.1"/>
    </source>
</evidence>
<gene>
    <name evidence="1" type="ORF">B0A77_04230</name>
</gene>
<reference evidence="1 2" key="1">
    <citation type="submission" date="2017-09" db="EMBL/GenBank/DDBJ databases">
        <title>Whole genomes of Flavobacteriaceae.</title>
        <authorList>
            <person name="Stine C."/>
            <person name="Li C."/>
            <person name="Tadesse D."/>
        </authorList>
    </citation>
    <scope>NUCLEOTIDE SEQUENCE [LARGE SCALE GENOMIC DNA]</scope>
    <source>
        <strain evidence="1 2">ATCC 35036</strain>
    </source>
</reference>
<protein>
    <submittedName>
        <fullName evidence="1">Uncharacterized protein</fullName>
    </submittedName>
</protein>
<dbReference type="AlphaFoldDB" id="A0A2H3L005"/>
<dbReference type="RefSeq" id="WP_097553647.1">
    <property type="nucleotide sequence ID" value="NZ_PCMW01000026.1"/>
</dbReference>
<name>A0A2H3L005_9FLAO</name>
<dbReference type="EMBL" id="PCMW01000026">
    <property type="protein sequence ID" value="PDS25613.1"/>
    <property type="molecule type" value="Genomic_DNA"/>
</dbReference>
<sequence>MHGQSNEDYDDIYAEPPIITAKKVNQFITLLSIGNWDEIEEKTNHRIINKSDWELIEGLMGYYLQAILNSENQNLLPKVERSLHTFCDNMQTIELFKEVAKELNIK</sequence>
<evidence type="ECO:0000313" key="2">
    <source>
        <dbReference type="Proteomes" id="UP000220828"/>
    </source>
</evidence>
<organism evidence="1 2">
    <name type="scientific">Flavobacterium branchiophilum</name>
    <dbReference type="NCBI Taxonomy" id="55197"/>
    <lineage>
        <taxon>Bacteria</taxon>
        <taxon>Pseudomonadati</taxon>
        <taxon>Bacteroidota</taxon>
        <taxon>Flavobacteriia</taxon>
        <taxon>Flavobacteriales</taxon>
        <taxon>Flavobacteriaceae</taxon>
        <taxon>Flavobacterium</taxon>
    </lineage>
</organism>
<dbReference type="Proteomes" id="UP000220828">
    <property type="component" value="Unassembled WGS sequence"/>
</dbReference>